<dbReference type="CDD" id="cd07262">
    <property type="entry name" value="VOC_like"/>
    <property type="match status" value="1"/>
</dbReference>
<dbReference type="Gene3D" id="3.10.180.10">
    <property type="entry name" value="2,3-Dihydroxybiphenyl 1,2-Dioxygenase, domain 1"/>
    <property type="match status" value="1"/>
</dbReference>
<feature type="domain" description="VOC" evidence="1">
    <location>
        <begin position="1"/>
        <end position="116"/>
    </location>
</feature>
<dbReference type="AlphaFoldDB" id="A0AAJ5VYM8"/>
<dbReference type="PROSITE" id="PS51819">
    <property type="entry name" value="VOC"/>
    <property type="match status" value="1"/>
</dbReference>
<proteinExistence type="predicted"/>
<dbReference type="InterPro" id="IPR037523">
    <property type="entry name" value="VOC_core"/>
</dbReference>
<dbReference type="PANTHER" id="PTHR35006">
    <property type="entry name" value="GLYOXALASE FAMILY PROTEIN (AFU_ORTHOLOGUE AFUA_5G14830)"/>
    <property type="match status" value="1"/>
</dbReference>
<reference evidence="2" key="1">
    <citation type="submission" date="2023-03" db="EMBL/GenBank/DDBJ databases">
        <title>Andean soil-derived lignocellulolytic bacterial consortium as a source of novel taxa and putative plastic-active enzymes.</title>
        <authorList>
            <person name="Diaz-Garcia L."/>
            <person name="Chuvochina M."/>
            <person name="Feuerriegel G."/>
            <person name="Bunk B."/>
            <person name="Sproer C."/>
            <person name="Streit W.R."/>
            <person name="Rodriguez L.M."/>
            <person name="Overmann J."/>
            <person name="Jimenez D.J."/>
        </authorList>
    </citation>
    <scope>NUCLEOTIDE SEQUENCE</scope>
    <source>
        <strain evidence="2">MAG 4196</strain>
    </source>
</reference>
<accession>A0AAJ5VYM8</accession>
<dbReference type="Pfam" id="PF00903">
    <property type="entry name" value="Glyoxalase"/>
    <property type="match status" value="1"/>
</dbReference>
<protein>
    <submittedName>
        <fullName evidence="2">VOC family protein</fullName>
    </submittedName>
</protein>
<dbReference type="InterPro" id="IPR029068">
    <property type="entry name" value="Glyas_Bleomycin-R_OHBP_Dase"/>
</dbReference>
<dbReference type="InterPro" id="IPR004360">
    <property type="entry name" value="Glyas_Fos-R_dOase_dom"/>
</dbReference>
<dbReference type="PANTHER" id="PTHR35006:SF2">
    <property type="entry name" value="GLYOXALASE FAMILY PROTEIN (AFU_ORTHOLOGUE AFUA_5G14830)"/>
    <property type="match status" value="1"/>
</dbReference>
<sequence length="119" mass="12634">MLNHLGLRTAQFDALLAFYKATLAPIGYTVMMEYPGAAGLGKSDADFWIGADEKGGSNVHLAFKTDDRSVVGAFYEAALANGGKDNGAPGLRDYSPTYYAAFVIDPDGNNLEVFCTAAQ</sequence>
<organism evidence="2 3">
    <name type="scientific">Candidatus Devosia phytovorans</name>
    <dbReference type="NCBI Taxonomy" id="3121372"/>
    <lineage>
        <taxon>Bacteria</taxon>
        <taxon>Pseudomonadati</taxon>
        <taxon>Pseudomonadota</taxon>
        <taxon>Alphaproteobacteria</taxon>
        <taxon>Hyphomicrobiales</taxon>
        <taxon>Devosiaceae</taxon>
        <taxon>Devosia</taxon>
    </lineage>
</organism>
<evidence type="ECO:0000313" key="3">
    <source>
        <dbReference type="Proteomes" id="UP001217476"/>
    </source>
</evidence>
<dbReference type="Proteomes" id="UP001217476">
    <property type="component" value="Chromosome"/>
</dbReference>
<gene>
    <name evidence="2" type="ORF">P0Y65_09325</name>
</gene>
<dbReference type="EMBL" id="CP119312">
    <property type="protein sequence ID" value="WEK06421.1"/>
    <property type="molecule type" value="Genomic_DNA"/>
</dbReference>
<evidence type="ECO:0000313" key="2">
    <source>
        <dbReference type="EMBL" id="WEK06421.1"/>
    </source>
</evidence>
<dbReference type="SUPFAM" id="SSF54593">
    <property type="entry name" value="Glyoxalase/Bleomycin resistance protein/Dihydroxybiphenyl dioxygenase"/>
    <property type="match status" value="1"/>
</dbReference>
<evidence type="ECO:0000259" key="1">
    <source>
        <dbReference type="PROSITE" id="PS51819"/>
    </source>
</evidence>
<name>A0AAJ5VYM8_9HYPH</name>